<evidence type="ECO:0000313" key="7">
    <source>
        <dbReference type="Proteomes" id="UP000008838"/>
    </source>
</evidence>
<evidence type="ECO:0000256" key="5">
    <source>
        <dbReference type="RuleBase" id="RU362118"/>
    </source>
</evidence>
<dbReference type="InterPro" id="IPR015424">
    <property type="entry name" value="PyrdxlP-dep_Trfase"/>
</dbReference>
<dbReference type="SUPFAM" id="SSF53383">
    <property type="entry name" value="PLP-dependent transferases"/>
    <property type="match status" value="1"/>
</dbReference>
<proteinExistence type="inferred from homology"/>
<comment type="similarity">
    <text evidence="2 5">Belongs to the trans-sulfuration enzymes family.</text>
</comment>
<dbReference type="InterPro" id="IPR015421">
    <property type="entry name" value="PyrdxlP-dep_Trfase_major"/>
</dbReference>
<keyword evidence="3 4" id="KW-0663">Pyridoxal phosphate</keyword>
<evidence type="ECO:0000256" key="3">
    <source>
        <dbReference type="ARBA" id="ARBA00022898"/>
    </source>
</evidence>
<dbReference type="EC" id="2.5.1.48" evidence="6"/>
<dbReference type="PANTHER" id="PTHR11808:SF15">
    <property type="entry name" value="CYSTATHIONINE GAMMA-LYASE"/>
    <property type="match status" value="1"/>
</dbReference>
<dbReference type="NCBIfam" id="NF005871">
    <property type="entry name" value="PRK07811.1"/>
    <property type="match status" value="1"/>
</dbReference>
<evidence type="ECO:0000256" key="4">
    <source>
        <dbReference type="PIRSR" id="PIRSR001434-2"/>
    </source>
</evidence>
<dbReference type="GO" id="GO:0004123">
    <property type="term" value="F:cystathionine gamma-lyase activity"/>
    <property type="evidence" value="ECO:0007669"/>
    <property type="project" value="TreeGrafter"/>
</dbReference>
<evidence type="ECO:0000256" key="2">
    <source>
        <dbReference type="ARBA" id="ARBA00009077"/>
    </source>
</evidence>
<reference evidence="6 7" key="1">
    <citation type="journal article" date="2008" name="J. Bacteriol.">
        <title>Complete genome sequence of the soil actinomycete Kocuria rhizophila.</title>
        <authorList>
            <person name="Takarada H."/>
            <person name="Sekine M."/>
            <person name="Kosugi H."/>
            <person name="Matsuo Y."/>
            <person name="Fujisawa T."/>
            <person name="Omata S."/>
            <person name="Kishi E."/>
            <person name="Shimizu A."/>
            <person name="Tsukatani N."/>
            <person name="Tanikawa S."/>
            <person name="Fujita N."/>
            <person name="Harayama S."/>
        </authorList>
    </citation>
    <scope>NUCLEOTIDE SEQUENCE [LARGE SCALE GENOMIC DNA]</scope>
    <source>
        <strain evidence="7">ATCC 9341 / DSM 348 / NBRC 103217 / DC2201</strain>
    </source>
</reference>
<protein>
    <submittedName>
        <fullName evidence="6">Cystathionine gamma-synthase/cystathionine gamma-lyase</fullName>
        <ecNumber evidence="6">2.5.1.48</ecNumber>
        <ecNumber evidence="6">4.4.1.1</ecNumber>
    </submittedName>
</protein>
<comment type="cofactor">
    <cofactor evidence="1 5">
        <name>pyridoxal 5'-phosphate</name>
        <dbReference type="ChEBI" id="CHEBI:597326"/>
    </cofactor>
</comment>
<dbReference type="FunFam" id="3.40.640.10:FF:000009">
    <property type="entry name" value="Cystathionine gamma-synthase homolog"/>
    <property type="match status" value="1"/>
</dbReference>
<dbReference type="PIRSF" id="PIRSF001434">
    <property type="entry name" value="CGS"/>
    <property type="match status" value="1"/>
</dbReference>
<evidence type="ECO:0000256" key="1">
    <source>
        <dbReference type="ARBA" id="ARBA00001933"/>
    </source>
</evidence>
<dbReference type="OrthoDB" id="9780685at2"/>
<dbReference type="CDD" id="cd00614">
    <property type="entry name" value="CGS_like"/>
    <property type="match status" value="1"/>
</dbReference>
<dbReference type="EMBL" id="AP009152">
    <property type="protein sequence ID" value="BAG30440.1"/>
    <property type="molecule type" value="Genomic_DNA"/>
</dbReference>
<dbReference type="RefSeq" id="WP_012399161.1">
    <property type="nucleotide sequence ID" value="NC_010617.1"/>
</dbReference>
<evidence type="ECO:0000313" key="6">
    <source>
        <dbReference type="EMBL" id="BAG30440.1"/>
    </source>
</evidence>
<dbReference type="GO" id="GO:0005737">
    <property type="term" value="C:cytoplasm"/>
    <property type="evidence" value="ECO:0007669"/>
    <property type="project" value="TreeGrafter"/>
</dbReference>
<dbReference type="STRING" id="378753.KRH_20930"/>
<name>B2GHG4_KOCRD</name>
<organism evidence="6 7">
    <name type="scientific">Kocuria rhizophila (strain ATCC 9341 / DSM 348 / NBRC 103217 / DC2201)</name>
    <dbReference type="NCBI Taxonomy" id="378753"/>
    <lineage>
        <taxon>Bacteria</taxon>
        <taxon>Bacillati</taxon>
        <taxon>Actinomycetota</taxon>
        <taxon>Actinomycetes</taxon>
        <taxon>Micrococcales</taxon>
        <taxon>Micrococcaceae</taxon>
        <taxon>Kocuria</taxon>
    </lineage>
</organism>
<accession>B2GHG4</accession>
<dbReference type="PANTHER" id="PTHR11808">
    <property type="entry name" value="TRANS-SULFURATION ENZYME FAMILY MEMBER"/>
    <property type="match status" value="1"/>
</dbReference>
<feature type="modified residue" description="N6-(pyridoxal phosphate)lysine" evidence="4">
    <location>
        <position position="207"/>
    </location>
</feature>
<dbReference type="AlphaFoldDB" id="B2GHG4"/>
<dbReference type="eggNOG" id="COG0626">
    <property type="taxonomic scope" value="Bacteria"/>
</dbReference>
<dbReference type="Proteomes" id="UP000008838">
    <property type="component" value="Chromosome"/>
</dbReference>
<dbReference type="EC" id="4.4.1.1" evidence="6"/>
<dbReference type="GO" id="GO:0030170">
    <property type="term" value="F:pyridoxal phosphate binding"/>
    <property type="evidence" value="ECO:0007669"/>
    <property type="project" value="InterPro"/>
</dbReference>
<dbReference type="KEGG" id="krh:KRH_20930"/>
<dbReference type="GO" id="GO:0003962">
    <property type="term" value="F:cystathionine gamma-synthase activity"/>
    <property type="evidence" value="ECO:0007669"/>
    <property type="project" value="UniProtKB-EC"/>
</dbReference>
<dbReference type="GO" id="GO:0019343">
    <property type="term" value="P:cysteine biosynthetic process via cystathionine"/>
    <property type="evidence" value="ECO:0007669"/>
    <property type="project" value="TreeGrafter"/>
</dbReference>
<dbReference type="Gene3D" id="3.40.640.10">
    <property type="entry name" value="Type I PLP-dependent aspartate aminotransferase-like (Major domain)"/>
    <property type="match status" value="1"/>
</dbReference>
<dbReference type="Pfam" id="PF01053">
    <property type="entry name" value="Cys_Met_Meta_PP"/>
    <property type="match status" value="1"/>
</dbReference>
<dbReference type="HOGENOM" id="CLU_018986_2_3_11"/>
<keyword evidence="6" id="KW-0808">Transferase</keyword>
<keyword evidence="7" id="KW-1185">Reference proteome</keyword>
<sequence>MTRSTDTLRGLATRAIHDGQHPDPTTGAVVPPIYQTSTFVQDGVNQFREGGHEYSRGSNPTRNGFEEQLASLEHGTRAFAFSSGMAAEDALLRAVLQPGDHVVLAADVYGGTFRLVDRVLSGWGISHSIVPSASADDAARTVRPGSTAVLWLETPSNPLLRVADIAAWARVADDAGALLVVDNTFATPALQNPLALGAHAVAHSTTKYIGGHSDVLGGAVVVGDAHWRGETLAERLAFQQFACGAVAGPFDAFLAARGLKTLPLRMERHCSNALEVAHFLRSRDDVVEVHYPGLEDHPQHDLAAQTLHGGFGGIISFRPAGGVRAAHEFVAASELYNLSVSLGGVESLACVPHSMTHASRVGTAYEVPEDLVRLSVGLESIDDHLADLDRALGAASRVGRGDVPSAGGARQQAA</sequence>
<dbReference type="Gene3D" id="3.90.1150.10">
    <property type="entry name" value="Aspartate Aminotransferase, domain 1"/>
    <property type="match status" value="1"/>
</dbReference>
<dbReference type="GO" id="GO:0019346">
    <property type="term" value="P:transsulfuration"/>
    <property type="evidence" value="ECO:0007669"/>
    <property type="project" value="InterPro"/>
</dbReference>
<gene>
    <name evidence="6" type="primary">metB</name>
    <name evidence="6" type="ordered locus">KRH_20930</name>
</gene>
<dbReference type="InterPro" id="IPR000277">
    <property type="entry name" value="Cys/Met-Metab_PyrdxlP-dep_enz"/>
</dbReference>
<keyword evidence="6" id="KW-0456">Lyase</keyword>
<dbReference type="InterPro" id="IPR015422">
    <property type="entry name" value="PyrdxlP-dep_Trfase_small"/>
</dbReference>